<reference evidence="1" key="1">
    <citation type="submission" date="2022-01" db="EMBL/GenBank/DDBJ databases">
        <title>Whole genome-based taxonomy of the Shewanellaceae.</title>
        <authorList>
            <person name="Martin-Rodriguez A.J."/>
        </authorList>
    </citation>
    <scope>NUCLEOTIDE SEQUENCE</scope>
    <source>
        <strain evidence="1">DSM 16422</strain>
    </source>
</reference>
<dbReference type="EMBL" id="JAKIKP010000002">
    <property type="protein sequence ID" value="MCL1141725.1"/>
    <property type="molecule type" value="Genomic_DNA"/>
</dbReference>
<keyword evidence="2" id="KW-1185">Reference proteome</keyword>
<dbReference type="SUPFAM" id="SSF102588">
    <property type="entry name" value="LmbE-like"/>
    <property type="match status" value="1"/>
</dbReference>
<dbReference type="RefSeq" id="WP_248994411.1">
    <property type="nucleotide sequence ID" value="NZ_JAKIKP010000002.1"/>
</dbReference>
<evidence type="ECO:0000313" key="2">
    <source>
        <dbReference type="Proteomes" id="UP001139333"/>
    </source>
</evidence>
<organism evidence="1 2">
    <name type="scientific">Shewanella gaetbuli</name>
    <dbReference type="NCBI Taxonomy" id="220752"/>
    <lineage>
        <taxon>Bacteria</taxon>
        <taxon>Pseudomonadati</taxon>
        <taxon>Pseudomonadota</taxon>
        <taxon>Gammaproteobacteria</taxon>
        <taxon>Alteromonadales</taxon>
        <taxon>Shewanellaceae</taxon>
        <taxon>Shewanella</taxon>
    </lineage>
</organism>
<dbReference type="PANTHER" id="PTHR12993:SF11">
    <property type="entry name" value="N-ACETYLGLUCOSAMINYL-PHOSPHATIDYLINOSITOL DE-N-ACETYLASE"/>
    <property type="match status" value="1"/>
</dbReference>
<dbReference type="PANTHER" id="PTHR12993">
    <property type="entry name" value="N-ACETYLGLUCOSAMINYL-PHOSPHATIDYLINOSITOL DE-N-ACETYLASE-RELATED"/>
    <property type="match status" value="1"/>
</dbReference>
<proteinExistence type="predicted"/>
<dbReference type="Gene3D" id="3.40.50.10320">
    <property type="entry name" value="LmbE-like"/>
    <property type="match status" value="1"/>
</dbReference>
<dbReference type="GO" id="GO:0016811">
    <property type="term" value="F:hydrolase activity, acting on carbon-nitrogen (but not peptide) bonds, in linear amides"/>
    <property type="evidence" value="ECO:0007669"/>
    <property type="project" value="TreeGrafter"/>
</dbReference>
<dbReference type="Pfam" id="PF02585">
    <property type="entry name" value="PIG-L"/>
    <property type="match status" value="1"/>
</dbReference>
<protein>
    <submittedName>
        <fullName evidence="1">PIG-L family deacetylase</fullName>
    </submittedName>
</protein>
<accession>A0A9X2CKJ5</accession>
<dbReference type="AlphaFoldDB" id="A0A9X2CKJ5"/>
<evidence type="ECO:0000313" key="1">
    <source>
        <dbReference type="EMBL" id="MCL1141725.1"/>
    </source>
</evidence>
<dbReference type="InterPro" id="IPR003737">
    <property type="entry name" value="GlcNAc_PI_deacetylase-related"/>
</dbReference>
<gene>
    <name evidence="1" type="ORF">L2672_03265</name>
</gene>
<dbReference type="InterPro" id="IPR024078">
    <property type="entry name" value="LmbE-like_dom_sf"/>
</dbReference>
<comment type="caution">
    <text evidence="1">The sequence shown here is derived from an EMBL/GenBank/DDBJ whole genome shotgun (WGS) entry which is preliminary data.</text>
</comment>
<sequence>MSNKSVLVVAPHADDESLGCGGTLLKHKQNGDEIHWLIVTNMSSDSGYSEQAILKRQHEVAAVTKQYGFKSVHQLAFSPAFLDTESKSNLVSAFSSIINQVKPQIVYSPFRNDVHSDHEVVFDIVASTTKSFRYPFIEKILAYETLSETDFNIKPGNAIFSPNVFVDISEFVEKKIAILSLYTSELGEFPFPRSLTAVKSLGHIRGVQAGCESAEAFMLLKEIIK</sequence>
<dbReference type="Proteomes" id="UP001139333">
    <property type="component" value="Unassembled WGS sequence"/>
</dbReference>
<name>A0A9X2CKJ5_9GAMM</name>